<protein>
    <recommendedName>
        <fullName evidence="3">DUF5672 domain-containing protein</fullName>
    </recommendedName>
</protein>
<dbReference type="AlphaFoldDB" id="A0A7S4VS15"/>
<sequence>MVSTNAAGTSDAITSSKTNAAVRQRRRKILKIGNDGAAITHNPPSISSSLPTKKRRRKRLNSLFHSSRRHKSSVLGIVLLTSCTFMFMFLLGRNNDGFNIAMESKKDGRNLRKISILRDEITTDDASSSLERSNVTNSHDLASIHVELYEIISSQRSSKTELPEYHRAPYELTSTYSTSVMKQGCNLTVVLMDPRLPILPAGDPTWFSLESIAAYASTACVLLQTSYCIIQDSEDDDSSNITEESAQERVVEIIYEHSLPLFRRMIEQGQVRVVYLDHEKYKMKSCSNFYNPSLALMNPNYWIDEFLPKVDSDLILMIQGDSFLCHHLDPEKWRDVAFVGGVWPRVHVHPEIKMCGYMPAKWRSWTHKQRMWESQQQGSLERINMQNKPPVNRPTKLQNMTFPPICTGGRAPVGNGGLSLRSRKWMVEAITNCPHTLYSGMNTSDMINLACLVHNAENEDVYFSIVLAGLQAPLPMAFEAALFSAEMLFSAEVTSFYGELSMEDKERYVQQRWGEDGVSLYKHMQGNDYTVPIGMHKPWWYHSDEVLQKEEMLQHCKFLKYMYQPKDSSYFVNV</sequence>
<evidence type="ECO:0000256" key="1">
    <source>
        <dbReference type="SAM" id="MobiDB-lite"/>
    </source>
</evidence>
<keyword evidence="2" id="KW-1133">Transmembrane helix</keyword>
<organism evidence="4">
    <name type="scientific">Ditylum brightwellii</name>
    <dbReference type="NCBI Taxonomy" id="49249"/>
    <lineage>
        <taxon>Eukaryota</taxon>
        <taxon>Sar</taxon>
        <taxon>Stramenopiles</taxon>
        <taxon>Ochrophyta</taxon>
        <taxon>Bacillariophyta</taxon>
        <taxon>Mediophyceae</taxon>
        <taxon>Lithodesmiophycidae</taxon>
        <taxon>Lithodesmiales</taxon>
        <taxon>Lithodesmiaceae</taxon>
        <taxon>Ditylum</taxon>
    </lineage>
</organism>
<evidence type="ECO:0000313" key="4">
    <source>
        <dbReference type="EMBL" id="CAE4615242.1"/>
    </source>
</evidence>
<proteinExistence type="predicted"/>
<accession>A0A7S4VS15</accession>
<dbReference type="Pfam" id="PF18922">
    <property type="entry name" value="DUF5672"/>
    <property type="match status" value="1"/>
</dbReference>
<name>A0A7S4VS15_9STRA</name>
<gene>
    <name evidence="4" type="ORF">DBRI00130_LOCUS19121</name>
</gene>
<dbReference type="InterPro" id="IPR043729">
    <property type="entry name" value="DUF5672"/>
</dbReference>
<feature type="transmembrane region" description="Helical" evidence="2">
    <location>
        <begin position="74"/>
        <end position="92"/>
    </location>
</feature>
<feature type="region of interest" description="Disordered" evidence="1">
    <location>
        <begin position="1"/>
        <end position="20"/>
    </location>
</feature>
<keyword evidence="2" id="KW-0812">Transmembrane</keyword>
<evidence type="ECO:0000259" key="3">
    <source>
        <dbReference type="Pfam" id="PF18922"/>
    </source>
</evidence>
<feature type="domain" description="DUF5672" evidence="3">
    <location>
        <begin position="311"/>
        <end position="493"/>
    </location>
</feature>
<reference evidence="4" key="1">
    <citation type="submission" date="2021-01" db="EMBL/GenBank/DDBJ databases">
        <authorList>
            <person name="Corre E."/>
            <person name="Pelletier E."/>
            <person name="Niang G."/>
            <person name="Scheremetjew M."/>
            <person name="Finn R."/>
            <person name="Kale V."/>
            <person name="Holt S."/>
            <person name="Cochrane G."/>
            <person name="Meng A."/>
            <person name="Brown T."/>
            <person name="Cohen L."/>
        </authorList>
    </citation>
    <scope>NUCLEOTIDE SEQUENCE</scope>
    <source>
        <strain evidence="4">GSO104</strain>
    </source>
</reference>
<keyword evidence="2" id="KW-0472">Membrane</keyword>
<dbReference type="EMBL" id="HBNS01024237">
    <property type="protein sequence ID" value="CAE4615242.1"/>
    <property type="molecule type" value="Transcribed_RNA"/>
</dbReference>
<evidence type="ECO:0000256" key="2">
    <source>
        <dbReference type="SAM" id="Phobius"/>
    </source>
</evidence>